<dbReference type="HOGENOM" id="CLU_026180_0_0_5"/>
<evidence type="ECO:0000313" key="1">
    <source>
        <dbReference type="EMBL" id="EAQ14409.1"/>
    </source>
</evidence>
<accession>A3VBS6</accession>
<dbReference type="Gene3D" id="3.30.470.20">
    <property type="entry name" value="ATP-grasp fold, B domain"/>
    <property type="match status" value="1"/>
</dbReference>
<sequence length="385" mass="42175">MERQTFLVTGARAPVALHMARLLGSAGHRVVLTDTMRRPIGAATGFARYERTPSPRFDPDAHGQAISRIVAREGVDLILPTCEEVFHLARLRDEAGLELPMFAPGFDRLAQAHSKHAFIELCAGLGLDVPETHLLRGLADLDRVRDRAGDMVFKPVWSRFAEHVLIRPDPRGLDAITPSPTRPWVAQDYLPGTELCAYAVAHEGRLSALATYRALARAGTGAAVAFAPVEDAAVTAFVERFVAGTDWSGQVSFDLMRLADGRVLPLECNPRATSGLYVFRDGASFARMLAGEATCDPDVTRPQAVHLALWVYGLAPALAKGRLRDFLRIRQETDELLDWPGDPGAKRAQLVALVEFARLALRRRISLLAATTYDIEWNGPDQSSI</sequence>
<evidence type="ECO:0000313" key="2">
    <source>
        <dbReference type="Proteomes" id="UP000002931"/>
    </source>
</evidence>
<dbReference type="EMBL" id="AAMT01000002">
    <property type="protein sequence ID" value="EAQ14409.1"/>
    <property type="molecule type" value="Genomic_DNA"/>
</dbReference>
<dbReference type="Proteomes" id="UP000002931">
    <property type="component" value="Unassembled WGS sequence"/>
</dbReference>
<gene>
    <name evidence="1" type="ORF">RB2654_17106</name>
</gene>
<protein>
    <recommendedName>
        <fullName evidence="3">ATP-grasp domain-containing protein</fullName>
    </recommendedName>
</protein>
<name>A3VBS6_9RHOB</name>
<dbReference type="RefSeq" id="WP_008333806.1">
    <property type="nucleotide sequence ID" value="NZ_CH902578.1"/>
</dbReference>
<comment type="caution">
    <text evidence="1">The sequence shown here is derived from an EMBL/GenBank/DDBJ whole genome shotgun (WGS) entry which is preliminary data.</text>
</comment>
<proteinExistence type="predicted"/>
<dbReference type="SUPFAM" id="SSF56059">
    <property type="entry name" value="Glutathione synthetase ATP-binding domain-like"/>
    <property type="match status" value="1"/>
</dbReference>
<dbReference type="STRING" id="314271.RB2654_17106"/>
<evidence type="ECO:0008006" key="3">
    <source>
        <dbReference type="Google" id="ProtNLM"/>
    </source>
</evidence>
<dbReference type="OrthoDB" id="40611at2"/>
<dbReference type="AlphaFoldDB" id="A3VBS6"/>
<keyword evidence="2" id="KW-1185">Reference proteome</keyword>
<reference evidence="1 2" key="1">
    <citation type="journal article" date="2010" name="J. Bacteriol.">
        <title>Genome sequences of Pelagibaca bermudensis HTCC2601T and Maritimibacter alkaliphilus HTCC2654T, the type strains of two marine Roseobacter genera.</title>
        <authorList>
            <person name="Thrash J.C."/>
            <person name="Cho J.C."/>
            <person name="Ferriera S."/>
            <person name="Johnson J."/>
            <person name="Vergin K.L."/>
            <person name="Giovannoni S.J."/>
        </authorList>
    </citation>
    <scope>NUCLEOTIDE SEQUENCE [LARGE SCALE GENOMIC DNA]</scope>
    <source>
        <strain evidence="1 2">HTCC2654</strain>
    </source>
</reference>
<dbReference type="eggNOG" id="COG3919">
    <property type="taxonomic scope" value="Bacteria"/>
</dbReference>
<organism evidence="1 2">
    <name type="scientific">Maritimibacter alkaliphilus HTCC2654</name>
    <dbReference type="NCBI Taxonomy" id="314271"/>
    <lineage>
        <taxon>Bacteria</taxon>
        <taxon>Pseudomonadati</taxon>
        <taxon>Pseudomonadota</taxon>
        <taxon>Alphaproteobacteria</taxon>
        <taxon>Rhodobacterales</taxon>
        <taxon>Roseobacteraceae</taxon>
        <taxon>Maritimibacter</taxon>
    </lineage>
</organism>
<dbReference type="Gene3D" id="3.40.50.20">
    <property type="match status" value="1"/>
</dbReference>